<evidence type="ECO:0000313" key="3">
    <source>
        <dbReference type="EMBL" id="NEN75095.1"/>
    </source>
</evidence>
<gene>
    <name evidence="3" type="ORF">F9B74_01975</name>
</gene>
<comment type="caution">
    <text evidence="3">The sequence shown here is derived from an EMBL/GenBank/DDBJ whole genome shotgun (WGS) entry which is preliminary data.</text>
</comment>
<dbReference type="Pfam" id="PF01075">
    <property type="entry name" value="Glyco_transf_9"/>
    <property type="match status" value="1"/>
</dbReference>
<dbReference type="PANTHER" id="PTHR30160">
    <property type="entry name" value="TETRAACYLDISACCHARIDE 4'-KINASE-RELATED"/>
    <property type="match status" value="1"/>
</dbReference>
<keyword evidence="2 3" id="KW-0808">Transferase</keyword>
<dbReference type="GO" id="GO:0008713">
    <property type="term" value="F:ADP-heptose-lipopolysaccharide heptosyltransferase activity"/>
    <property type="evidence" value="ECO:0007669"/>
    <property type="project" value="TreeGrafter"/>
</dbReference>
<dbReference type="GO" id="GO:0005829">
    <property type="term" value="C:cytosol"/>
    <property type="evidence" value="ECO:0007669"/>
    <property type="project" value="TreeGrafter"/>
</dbReference>
<proteinExistence type="predicted"/>
<dbReference type="CDD" id="cd03789">
    <property type="entry name" value="GT9_LPS_heptosyltransferase"/>
    <property type="match status" value="1"/>
</dbReference>
<protein>
    <submittedName>
        <fullName evidence="3">Glycosyltransferase family 9 protein</fullName>
    </submittedName>
</protein>
<keyword evidence="4" id="KW-1185">Reference proteome</keyword>
<dbReference type="Gene3D" id="3.40.50.2000">
    <property type="entry name" value="Glycogen Phosphorylase B"/>
    <property type="match status" value="2"/>
</dbReference>
<dbReference type="RefSeq" id="WP_163763849.1">
    <property type="nucleotide sequence ID" value="NZ_JAAGYR010000003.1"/>
</dbReference>
<dbReference type="EMBL" id="JAAGYR010000003">
    <property type="protein sequence ID" value="NEN75095.1"/>
    <property type="molecule type" value="Genomic_DNA"/>
</dbReference>
<accession>A0A6L9Y4H7</accession>
<dbReference type="Proteomes" id="UP000477651">
    <property type="component" value="Unassembled WGS sequence"/>
</dbReference>
<evidence type="ECO:0000256" key="2">
    <source>
        <dbReference type="ARBA" id="ARBA00022679"/>
    </source>
</evidence>
<keyword evidence="1" id="KW-0328">Glycosyltransferase</keyword>
<dbReference type="AlphaFoldDB" id="A0A6L9Y4H7"/>
<dbReference type="GO" id="GO:0009244">
    <property type="term" value="P:lipopolysaccharide core region biosynthetic process"/>
    <property type="evidence" value="ECO:0007669"/>
    <property type="project" value="TreeGrafter"/>
</dbReference>
<organism evidence="3 4">
    <name type="scientific">Pelistega ratti</name>
    <dbReference type="NCBI Taxonomy" id="2652177"/>
    <lineage>
        <taxon>Bacteria</taxon>
        <taxon>Pseudomonadati</taxon>
        <taxon>Pseudomonadota</taxon>
        <taxon>Betaproteobacteria</taxon>
        <taxon>Burkholderiales</taxon>
        <taxon>Alcaligenaceae</taxon>
        <taxon>Pelistega</taxon>
    </lineage>
</organism>
<dbReference type="InterPro" id="IPR002201">
    <property type="entry name" value="Glyco_trans_9"/>
</dbReference>
<evidence type="ECO:0000313" key="4">
    <source>
        <dbReference type="Proteomes" id="UP000477651"/>
    </source>
</evidence>
<sequence length="357" mass="41264">MIAKKLLLLFLQNRRRLLKYNQAQPNSILIRPLGNAIGDAVVHTAHLQQLKSAFPNTKIGVIVTEQNKIIFEHSHLVDEYIHRNIISYIRNYKKWDWLLDFENNFNSASLFMDRILTPNIIIIFRKKYKKYYNLETVKSYDIHYEQKDHTPLSHYLSYSPLAKQFSLPAPYSVLYPSDFSRKKVKVYWEVNKLKILLCPQGSKRQIPENELAELLTSAINSKYITQVELMISYTNTADDYYRNLVALCPQFKIIRSPKTSLSEYLALIESADIVLAVDGGSLHLACALKKPLLSFFANSQPNLSVWTPLVHSGTPHINIINHSSCNSNDTTNFPLEKAIDWLHKEIEEQLDKKSLLN</sequence>
<reference evidence="3 4" key="1">
    <citation type="submission" date="2020-02" db="EMBL/GenBank/DDBJ databases">
        <title>Pelistega sp. NLN82 were isolated from wild rodents of the Hainan Island.</title>
        <authorList>
            <person name="Niu N."/>
            <person name="Zhou J."/>
        </authorList>
    </citation>
    <scope>NUCLEOTIDE SEQUENCE [LARGE SCALE GENOMIC DNA]</scope>
    <source>
        <strain evidence="3 4">NLN82</strain>
    </source>
</reference>
<evidence type="ECO:0000256" key="1">
    <source>
        <dbReference type="ARBA" id="ARBA00022676"/>
    </source>
</evidence>
<dbReference type="SUPFAM" id="SSF53756">
    <property type="entry name" value="UDP-Glycosyltransferase/glycogen phosphorylase"/>
    <property type="match status" value="1"/>
</dbReference>
<dbReference type="InterPro" id="IPR051199">
    <property type="entry name" value="LPS_LOS_Heptosyltrfase"/>
</dbReference>
<name>A0A6L9Y4H7_9BURK</name>